<evidence type="ECO:0000313" key="6">
    <source>
        <dbReference type="Proteomes" id="UP001595533"/>
    </source>
</evidence>
<dbReference type="RefSeq" id="WP_077409621.1">
    <property type="nucleotide sequence ID" value="NZ_JBHRTS010000001.1"/>
</dbReference>
<evidence type="ECO:0000259" key="3">
    <source>
        <dbReference type="PROSITE" id="PS50234"/>
    </source>
</evidence>
<dbReference type="PANTHER" id="PTHR45737:SF6">
    <property type="entry name" value="VON WILLEBRAND FACTOR A DOMAIN-CONTAINING PROTEIN 5A"/>
    <property type="match status" value="1"/>
</dbReference>
<dbReference type="InterPro" id="IPR002035">
    <property type="entry name" value="VWF_A"/>
</dbReference>
<gene>
    <name evidence="5" type="ORF">ACFODZ_01775</name>
</gene>
<dbReference type="Pfam" id="PF08487">
    <property type="entry name" value="VIT"/>
    <property type="match status" value="1"/>
</dbReference>
<dbReference type="InterPro" id="IPR013694">
    <property type="entry name" value="VIT"/>
</dbReference>
<dbReference type="PROSITE" id="PS50234">
    <property type="entry name" value="VWFA"/>
    <property type="match status" value="1"/>
</dbReference>
<keyword evidence="2" id="KW-1133">Transmembrane helix</keyword>
<feature type="region of interest" description="Disordered" evidence="1">
    <location>
        <begin position="1"/>
        <end position="33"/>
    </location>
</feature>
<comment type="caution">
    <text evidence="5">The sequence shown here is derived from an EMBL/GenBank/DDBJ whole genome shotgun (WGS) entry which is preliminary data.</text>
</comment>
<accession>A0ABV7J4F9</accession>
<feature type="compositionally biased region" description="Polar residues" evidence="1">
    <location>
        <begin position="17"/>
        <end position="31"/>
    </location>
</feature>
<evidence type="ECO:0000259" key="4">
    <source>
        <dbReference type="PROSITE" id="PS51468"/>
    </source>
</evidence>
<reference evidence="6" key="1">
    <citation type="journal article" date="2019" name="Int. J. Syst. Evol. Microbiol.">
        <title>The Global Catalogue of Microorganisms (GCM) 10K type strain sequencing project: providing services to taxonomists for standard genome sequencing and annotation.</title>
        <authorList>
            <consortium name="The Broad Institute Genomics Platform"/>
            <consortium name="The Broad Institute Genome Sequencing Center for Infectious Disease"/>
            <person name="Wu L."/>
            <person name="Ma J."/>
        </authorList>
    </citation>
    <scope>NUCLEOTIDE SEQUENCE [LARGE SCALE GENOMIC DNA]</scope>
    <source>
        <strain evidence="6">KCTC 42953</strain>
    </source>
</reference>
<proteinExistence type="predicted"/>
<dbReference type="Proteomes" id="UP001595533">
    <property type="component" value="Unassembled WGS sequence"/>
</dbReference>
<evidence type="ECO:0000313" key="5">
    <source>
        <dbReference type="EMBL" id="MFC3192960.1"/>
    </source>
</evidence>
<protein>
    <submittedName>
        <fullName evidence="5">VIT domain-containing protein</fullName>
    </submittedName>
</protein>
<dbReference type="Gene3D" id="3.40.50.410">
    <property type="entry name" value="von Willebrand factor, type A domain"/>
    <property type="match status" value="1"/>
</dbReference>
<feature type="domain" description="VWFA" evidence="3">
    <location>
        <begin position="342"/>
        <end position="513"/>
    </location>
</feature>
<dbReference type="SMART" id="SM00609">
    <property type="entry name" value="VIT"/>
    <property type="match status" value="1"/>
</dbReference>
<dbReference type="EMBL" id="JBHRTS010000001">
    <property type="protein sequence ID" value="MFC3192960.1"/>
    <property type="molecule type" value="Genomic_DNA"/>
</dbReference>
<keyword evidence="2" id="KW-0472">Membrane</keyword>
<feature type="transmembrane region" description="Helical" evidence="2">
    <location>
        <begin position="664"/>
        <end position="681"/>
    </location>
</feature>
<evidence type="ECO:0000256" key="2">
    <source>
        <dbReference type="SAM" id="Phobius"/>
    </source>
</evidence>
<dbReference type="SUPFAM" id="SSF53300">
    <property type="entry name" value="vWA-like"/>
    <property type="match status" value="1"/>
</dbReference>
<dbReference type="SMART" id="SM00327">
    <property type="entry name" value="VWA"/>
    <property type="match status" value="1"/>
</dbReference>
<dbReference type="Pfam" id="PF13768">
    <property type="entry name" value="VWA_3"/>
    <property type="match status" value="1"/>
</dbReference>
<organism evidence="5 6">
    <name type="scientific">Marinicella sediminis</name>
    <dbReference type="NCBI Taxonomy" id="1792834"/>
    <lineage>
        <taxon>Bacteria</taxon>
        <taxon>Pseudomonadati</taxon>
        <taxon>Pseudomonadota</taxon>
        <taxon>Gammaproteobacteria</taxon>
        <taxon>Lysobacterales</taxon>
        <taxon>Marinicellaceae</taxon>
        <taxon>Marinicella</taxon>
    </lineage>
</organism>
<dbReference type="InterPro" id="IPR036465">
    <property type="entry name" value="vWFA_dom_sf"/>
</dbReference>
<evidence type="ECO:0000256" key="1">
    <source>
        <dbReference type="SAM" id="MobiDB-lite"/>
    </source>
</evidence>
<name>A0ABV7J4F9_9GAMM</name>
<dbReference type="PANTHER" id="PTHR45737">
    <property type="entry name" value="VON WILLEBRAND FACTOR A DOMAIN-CONTAINING PROTEIN 5A"/>
    <property type="match status" value="1"/>
</dbReference>
<keyword evidence="6" id="KW-1185">Reference proteome</keyword>
<sequence>MKSTGKKSIRQELEQLAQKQTPQAAPKTSSPKAHEKLGLNWKDVVIFSMVMFYTALYNINVQAQSMTESAVSFDDITSGMMMSFNKNTGEYHSLQLVETAYDVEVYGLLATISLKQSFYNAKDDWITEGVYAFPMADKSAVYRLKMTVGDREIEGEIHEKKQAEQIYQQAKAAGLTATMVKQHRPNIFTSDIANIGPGEVVSVEITYQLALRYDQLFYELRLPMAIKPRYIPAGFDADLPLTGGVIDHNQRTIEVSLDAGFDLQELKSMHHNVNIEQQFDLHQIELADSQLYDTNDFVLRWYPRREQTPKAAYFSEIKDGFEYSLLMVLPPASSEKSAKPRNMTFVMDTSGSMHGMALEQSKDALLFALSELDETTWFNVIDFDSNAKVLFPASQQATPDNISKALDFVDGFSSDGGTNMAPALQMAMQRENRKAGYLNQIIFMTDGSVGNEAMIFDQIAQDIGDARLFTIAIGPAPNNYFMSKAAMFGKGTYTHIASLDEVNASMGHLFAQLAKPALTDVAVTWNTSDVIQSPSVIPDLYMDQPLVITSKTTLNSTAGRPSFVVSGLSQQKTWSEGLTLNKDGQTNGIARLWARNKVEEMTDDLMLGGDYELLKQDIIDLALDHHLITEFTALVAVDKNPDASRMARAKAAQQVPFPQGSLGWRWNLLMGLMLMAFGLFIQRRTQV</sequence>
<feature type="domain" description="VIT" evidence="4">
    <location>
        <begin position="80"/>
        <end position="209"/>
    </location>
</feature>
<keyword evidence="2" id="KW-0812">Transmembrane</keyword>
<dbReference type="PROSITE" id="PS51468">
    <property type="entry name" value="VIT"/>
    <property type="match status" value="1"/>
</dbReference>